<keyword evidence="3 6" id="KW-0378">Hydrolase</keyword>
<dbReference type="InterPro" id="IPR001915">
    <property type="entry name" value="Peptidase_M48"/>
</dbReference>
<dbReference type="PANTHER" id="PTHR22726">
    <property type="entry name" value="METALLOENDOPEPTIDASE OMA1"/>
    <property type="match status" value="1"/>
</dbReference>
<comment type="similarity">
    <text evidence="6">Belongs to the peptidase M48 family.</text>
</comment>
<evidence type="ECO:0000256" key="3">
    <source>
        <dbReference type="ARBA" id="ARBA00022801"/>
    </source>
</evidence>
<keyword evidence="2" id="KW-0479">Metal-binding</keyword>
<accession>A0A1D7UWD9</accession>
<keyword evidence="7" id="KW-0812">Transmembrane</keyword>
<dbReference type="Proteomes" id="UP000094197">
    <property type="component" value="Chromosome 1"/>
</dbReference>
<comment type="cofactor">
    <cofactor evidence="6">
        <name>Zn(2+)</name>
        <dbReference type="ChEBI" id="CHEBI:29105"/>
    </cofactor>
    <text evidence="6">Binds 1 zinc ion per subunit.</text>
</comment>
<evidence type="ECO:0000256" key="7">
    <source>
        <dbReference type="SAM" id="Phobius"/>
    </source>
</evidence>
<dbReference type="Gene3D" id="3.30.2010.10">
    <property type="entry name" value="Metalloproteases ('zincins'), catalytic domain"/>
    <property type="match status" value="1"/>
</dbReference>
<keyword evidence="1 6" id="KW-0645">Protease</keyword>
<evidence type="ECO:0000256" key="1">
    <source>
        <dbReference type="ARBA" id="ARBA00022670"/>
    </source>
</evidence>
<reference evidence="9 10" key="1">
    <citation type="submission" date="2016-04" db="EMBL/GenBank/DDBJ databases">
        <title>Complete genome seqeunce of Leptospira alstonii serovar Room22.</title>
        <authorList>
            <person name="Nally J.E."/>
            <person name="Bayles D.O."/>
            <person name="Hurley D."/>
            <person name="Fanning S."/>
            <person name="McMahon B.J."/>
            <person name="Arent Z."/>
        </authorList>
    </citation>
    <scope>NUCLEOTIDE SEQUENCE [LARGE SCALE GENOMIC DNA]</scope>
    <source>
        <strain evidence="9 10">GWTS #1</strain>
    </source>
</reference>
<dbReference type="KEGG" id="laj:A0128_08770"/>
<dbReference type="Pfam" id="PF01435">
    <property type="entry name" value="Peptidase_M48"/>
    <property type="match status" value="1"/>
</dbReference>
<dbReference type="AlphaFoldDB" id="A0A1D7UWD9"/>
<dbReference type="OrthoDB" id="9810445at2"/>
<protein>
    <submittedName>
        <fullName evidence="9">Peptidase M48</fullName>
    </submittedName>
</protein>
<evidence type="ECO:0000256" key="5">
    <source>
        <dbReference type="ARBA" id="ARBA00023049"/>
    </source>
</evidence>
<dbReference type="RefSeq" id="WP_069607153.1">
    <property type="nucleotide sequence ID" value="NZ_CP015217.1"/>
</dbReference>
<proteinExistence type="inferred from homology"/>
<organism evidence="9 10">
    <name type="scientific">Leptospira tipperaryensis</name>
    <dbReference type="NCBI Taxonomy" id="2564040"/>
    <lineage>
        <taxon>Bacteria</taxon>
        <taxon>Pseudomonadati</taxon>
        <taxon>Spirochaetota</taxon>
        <taxon>Spirochaetia</taxon>
        <taxon>Leptospirales</taxon>
        <taxon>Leptospiraceae</taxon>
        <taxon>Leptospira</taxon>
    </lineage>
</organism>
<evidence type="ECO:0000256" key="2">
    <source>
        <dbReference type="ARBA" id="ARBA00022723"/>
    </source>
</evidence>
<evidence type="ECO:0000256" key="6">
    <source>
        <dbReference type="RuleBase" id="RU003983"/>
    </source>
</evidence>
<dbReference type="PANTHER" id="PTHR22726:SF1">
    <property type="entry name" value="METALLOENDOPEPTIDASE OMA1, MITOCHONDRIAL"/>
    <property type="match status" value="1"/>
</dbReference>
<evidence type="ECO:0000313" key="10">
    <source>
        <dbReference type="Proteomes" id="UP000094197"/>
    </source>
</evidence>
<dbReference type="GO" id="GO:0051603">
    <property type="term" value="P:proteolysis involved in protein catabolic process"/>
    <property type="evidence" value="ECO:0007669"/>
    <property type="project" value="TreeGrafter"/>
</dbReference>
<keyword evidence="7" id="KW-1133">Transmembrane helix</keyword>
<dbReference type="GO" id="GO:0046872">
    <property type="term" value="F:metal ion binding"/>
    <property type="evidence" value="ECO:0007669"/>
    <property type="project" value="UniProtKB-KW"/>
</dbReference>
<evidence type="ECO:0000259" key="8">
    <source>
        <dbReference type="Pfam" id="PF01435"/>
    </source>
</evidence>
<feature type="domain" description="Peptidase M48" evidence="8">
    <location>
        <begin position="63"/>
        <end position="252"/>
    </location>
</feature>
<evidence type="ECO:0000313" key="9">
    <source>
        <dbReference type="EMBL" id="AOP33922.1"/>
    </source>
</evidence>
<name>A0A1D7UWD9_9LEPT</name>
<evidence type="ECO:0000256" key="4">
    <source>
        <dbReference type="ARBA" id="ARBA00022833"/>
    </source>
</evidence>
<feature type="transmembrane region" description="Helical" evidence="7">
    <location>
        <begin position="7"/>
        <end position="27"/>
    </location>
</feature>
<dbReference type="InterPro" id="IPR051156">
    <property type="entry name" value="Mito/Outer_Membr_Metalloprot"/>
</dbReference>
<dbReference type="GO" id="GO:0004222">
    <property type="term" value="F:metalloendopeptidase activity"/>
    <property type="evidence" value="ECO:0007669"/>
    <property type="project" value="InterPro"/>
</dbReference>
<dbReference type="EMBL" id="CP015217">
    <property type="protein sequence ID" value="AOP33922.1"/>
    <property type="molecule type" value="Genomic_DNA"/>
</dbReference>
<gene>
    <name evidence="9" type="ORF">A0128_08770</name>
</gene>
<sequence>MFRMKKIVVKLALFITVVSFWGCGVIIESVVPIELDLQIGKSFLENAKDGKEGMHILKNAVLEKYVKSVADKILKSDKIQYKKEFPYKISILEDDDTINAVCTPGGYIFVYTGLLKLIKDEATLAAILAHEIAHAEKRHSVKQIISSLGIYFTIYIGLTIFLGSDAANLINLGSRVGGEILTLANSRSAEAEADEMSFEYLKSTKYYPGALESFFVLIEKKEKEEGGVDPDKRVIKFLSTHPLNEDRIAENQKRLDKIGNPKATSENLYSARYQSVMKRAFGEDE</sequence>
<keyword evidence="7" id="KW-0472">Membrane</keyword>
<keyword evidence="5 6" id="KW-0482">Metalloprotease</keyword>
<dbReference type="GO" id="GO:0016020">
    <property type="term" value="C:membrane"/>
    <property type="evidence" value="ECO:0007669"/>
    <property type="project" value="TreeGrafter"/>
</dbReference>
<keyword evidence="4 6" id="KW-0862">Zinc</keyword>
<keyword evidence="10" id="KW-1185">Reference proteome</keyword>